<comment type="caution">
    <text evidence="2">Lacks conserved residue(s) required for the propagation of feature annotation.</text>
</comment>
<protein>
    <submittedName>
        <fullName evidence="5">Phospholipase A I</fullName>
    </submittedName>
</protein>
<keyword evidence="1" id="KW-0443">Lipid metabolism</keyword>
<dbReference type="PROSITE" id="PS51635">
    <property type="entry name" value="PNPLA"/>
    <property type="match status" value="1"/>
</dbReference>
<keyword evidence="6" id="KW-1185">Reference proteome</keyword>
<evidence type="ECO:0000256" key="2">
    <source>
        <dbReference type="PROSITE-ProRule" id="PRU01161"/>
    </source>
</evidence>
<dbReference type="PANTHER" id="PTHR24185">
    <property type="entry name" value="CALCIUM-INDEPENDENT PHOSPHOLIPASE A2-GAMMA"/>
    <property type="match status" value="1"/>
</dbReference>
<dbReference type="EMBL" id="ANPB02000011">
    <property type="protein sequence ID" value="KAF4474614.1"/>
    <property type="molecule type" value="Genomic_DNA"/>
</dbReference>
<evidence type="ECO:0000256" key="1">
    <source>
        <dbReference type="ARBA" id="ARBA00023098"/>
    </source>
</evidence>
<feature type="region of interest" description="Disordered" evidence="3">
    <location>
        <begin position="930"/>
        <end position="989"/>
    </location>
</feature>
<reference evidence="5 6" key="2">
    <citation type="submission" date="2020-04" db="EMBL/GenBank/DDBJ databases">
        <title>Genome sequencing and assembly of multiple isolates from the Colletotrichum gloeosporioides species complex.</title>
        <authorList>
            <person name="Gan P."/>
            <person name="Shirasu K."/>
        </authorList>
    </citation>
    <scope>NUCLEOTIDE SEQUENCE [LARGE SCALE GENOMIC DNA]</scope>
    <source>
        <strain evidence="5 6">Nara gc5</strain>
    </source>
</reference>
<dbReference type="GeneID" id="43612148"/>
<feature type="short sequence motif" description="GXGXXG" evidence="2">
    <location>
        <begin position="342"/>
        <end position="347"/>
    </location>
</feature>
<dbReference type="GO" id="GO:0047499">
    <property type="term" value="F:calcium-independent phospholipase A2 activity"/>
    <property type="evidence" value="ECO:0007669"/>
    <property type="project" value="TreeGrafter"/>
</dbReference>
<dbReference type="PANTHER" id="PTHR24185:SF8">
    <property type="entry name" value="PNPLA DOMAIN-CONTAINING PROTEIN"/>
    <property type="match status" value="1"/>
</dbReference>
<comment type="caution">
    <text evidence="5">The sequence shown here is derived from an EMBL/GenBank/DDBJ whole genome shotgun (WGS) entry which is preliminary data.</text>
</comment>
<reference evidence="5 6" key="1">
    <citation type="submission" date="2012-08" db="EMBL/GenBank/DDBJ databases">
        <authorList>
            <person name="Gan P.H.P."/>
            <person name="Ikeda K."/>
            <person name="Irieda H."/>
            <person name="Narusaka M."/>
            <person name="O'Connell R.J."/>
            <person name="Narusaka Y."/>
            <person name="Takano Y."/>
            <person name="Kubo Y."/>
            <person name="Shirasu K."/>
        </authorList>
    </citation>
    <scope>NUCLEOTIDE SEQUENCE [LARGE SCALE GENOMIC DNA]</scope>
    <source>
        <strain evidence="5 6">Nara gc5</strain>
    </source>
</reference>
<dbReference type="SUPFAM" id="SSF52151">
    <property type="entry name" value="FabD/lysophospholipase-like"/>
    <property type="match status" value="1"/>
</dbReference>
<dbReference type="GO" id="GO:0016020">
    <property type="term" value="C:membrane"/>
    <property type="evidence" value="ECO:0007669"/>
    <property type="project" value="TreeGrafter"/>
</dbReference>
<dbReference type="GO" id="GO:0046486">
    <property type="term" value="P:glycerolipid metabolic process"/>
    <property type="evidence" value="ECO:0007669"/>
    <property type="project" value="UniProtKB-ARBA"/>
</dbReference>
<dbReference type="AlphaFoldDB" id="A0A7J6IFK8"/>
<gene>
    <name evidence="5" type="primary">PLA1-4</name>
    <name evidence="5" type="ORF">CGGC5_v017042</name>
</gene>
<sequence length="1006" mass="110330">MISTHDAICFFVQDPLSARNTLSRWITECNRLDLEFRPAAVIILDSAVENDEADRLRSLLEEDPPSAFFHSVSVHSVRGYGGRLPNSVFDRMREVRAMRNANHLLWDWYTMFKLSHGLLRQLAGRSPSPQRDINVGYVSALDLERTPQPLQEATEWLADAWCSWIEQTTSEDEALQMRLPILAHAIAVDAAISYKGFHVRAVFDQLHRHIVKKALSRQKIVSAAYGMAVVASHVDKTAENALDHMLQHYQKSRVEFLKEHQPSLANSRSSDLCLLCFVRPADIFLPCECALCETCCRSYGRPTTGTVTAFDRCVWCGMLFAGGCAIRQKPITAGCRVLALDGGGVKGIVQLHVLEAIEKLTKLPIRIFFDLAIGTSVGGINALSIGVLQWPLDRCENTFVEVAKKIFPKATTAAGRWCQKVAQLFRFVFKDGIYSPSGPVFQSIVGDARMRGPRVSLYEKKPYEQMHVAVTAIDSNTSASRLLTTYTAPACTEMGGRLASNILVREAAETTSAAPCLFPAKRIGDRLLYDGIDIPLPHVRSEARRLFPKKESPDYILSVGCGTATAAPNTRLGCLSRLVHHQLTGMSGHQQYGKLRSTEGDSKVVRVDPVIAMEEVALDDSTAVTRLTSQLRQQLKIDAELWATMKQTSWAMISALFYFQLQKPPHVAGRYGQLDCEGTVACRYEDDAAVMKILATEYPGLVALVDGKEYNLLPRGRAEVSLRLFSWNRRIDIRIKHAEKSASITGFPASMEGIYSLQQQLPLEVYVVQAPVTVVRLAQTWQSTMHLPIITAALLAALALALPENEDDDNDEQECPRGPAMTMGTVAYFETPRLAEACPEAHVYFLDAQSEVVRSQHVNITNSTTECDTNLLQAISLPADLTSTYAKVTFLCGGDDEPQCQMLRLLPPTVANSSGPSSLAMSRTCMNLDSSATSQTTNPATNPATNSATNPTPSVFPSSPANPASGVADALTSTHPTGGAPTEASQQSAVREVACIGNRLRTISIG</sequence>
<feature type="compositionally biased region" description="Low complexity" evidence="3">
    <location>
        <begin position="930"/>
        <end position="953"/>
    </location>
</feature>
<dbReference type="CDD" id="cd07199">
    <property type="entry name" value="Pat17_PNPLA8_PNPLA9_like"/>
    <property type="match status" value="1"/>
</dbReference>
<dbReference type="Proteomes" id="UP000011096">
    <property type="component" value="Unassembled WGS sequence"/>
</dbReference>
<evidence type="ECO:0000256" key="3">
    <source>
        <dbReference type="SAM" id="MobiDB-lite"/>
    </source>
</evidence>
<dbReference type="Pfam" id="PF01734">
    <property type="entry name" value="Patatin"/>
    <property type="match status" value="1"/>
</dbReference>
<feature type="domain" description="PNPLA" evidence="4">
    <location>
        <begin position="338"/>
        <end position="542"/>
    </location>
</feature>
<dbReference type="Gene3D" id="3.40.1090.10">
    <property type="entry name" value="Cytosolic phospholipase A2 catalytic domain"/>
    <property type="match status" value="1"/>
</dbReference>
<dbReference type="InterPro" id="IPR002641">
    <property type="entry name" value="PNPLA_dom"/>
</dbReference>
<name>A0A7J6IFK8_COLFN</name>
<feature type="short sequence motif" description="GXSXG" evidence="2">
    <location>
        <begin position="374"/>
        <end position="378"/>
    </location>
</feature>
<dbReference type="InParanoid" id="A0A7J6IFK8"/>
<dbReference type="OrthoDB" id="4802915at2759"/>
<evidence type="ECO:0000259" key="4">
    <source>
        <dbReference type="PROSITE" id="PS51635"/>
    </source>
</evidence>
<evidence type="ECO:0000313" key="6">
    <source>
        <dbReference type="Proteomes" id="UP000011096"/>
    </source>
</evidence>
<dbReference type="RefSeq" id="XP_066007093.1">
    <property type="nucleotide sequence ID" value="XM_066153711.1"/>
</dbReference>
<proteinExistence type="predicted"/>
<dbReference type="GO" id="GO:0019369">
    <property type="term" value="P:arachidonate metabolic process"/>
    <property type="evidence" value="ECO:0007669"/>
    <property type="project" value="TreeGrafter"/>
</dbReference>
<organism evidence="5 6">
    <name type="scientific">Colletotrichum fructicola (strain Nara gc5)</name>
    <name type="common">Anthracnose fungus</name>
    <name type="synonym">Colletotrichum gloeosporioides (strain Nara gc5)</name>
    <dbReference type="NCBI Taxonomy" id="1213859"/>
    <lineage>
        <taxon>Eukaryota</taxon>
        <taxon>Fungi</taxon>
        <taxon>Dikarya</taxon>
        <taxon>Ascomycota</taxon>
        <taxon>Pezizomycotina</taxon>
        <taxon>Sordariomycetes</taxon>
        <taxon>Hypocreomycetidae</taxon>
        <taxon>Glomerellales</taxon>
        <taxon>Glomerellaceae</taxon>
        <taxon>Colletotrichum</taxon>
        <taxon>Colletotrichum gloeosporioides species complex</taxon>
    </lineage>
</organism>
<dbReference type="InterPro" id="IPR016035">
    <property type="entry name" value="Acyl_Trfase/lysoPLipase"/>
</dbReference>
<accession>A0A7J6IFK8</accession>
<evidence type="ECO:0000313" key="5">
    <source>
        <dbReference type="EMBL" id="KAF4474614.1"/>
    </source>
</evidence>